<feature type="compositionally biased region" description="Low complexity" evidence="1">
    <location>
        <begin position="59"/>
        <end position="70"/>
    </location>
</feature>
<reference evidence="2 3" key="1">
    <citation type="submission" date="2020-07" db="EMBL/GenBank/DDBJ databases">
        <title>Mycobacterium kansasii (former subtype) with zoonotic potential isolated from diseased indoor pet cat, Japan.</title>
        <authorList>
            <person name="Fukano H."/>
            <person name="Terazono T."/>
            <person name="Hoshino Y."/>
        </authorList>
    </citation>
    <scope>NUCLEOTIDE SEQUENCE [LARGE SCALE GENOMIC DNA]</scope>
    <source>
        <strain evidence="2 3">Kuro-I</strain>
    </source>
</reference>
<dbReference type="AlphaFoldDB" id="A0A7G1IBS9"/>
<gene>
    <name evidence="2" type="ORF">NIIDMKKI_23910</name>
</gene>
<evidence type="ECO:0000313" key="3">
    <source>
        <dbReference type="Proteomes" id="UP000516380"/>
    </source>
</evidence>
<feature type="region of interest" description="Disordered" evidence="1">
    <location>
        <begin position="59"/>
        <end position="127"/>
    </location>
</feature>
<proteinExistence type="predicted"/>
<organism evidence="2 3">
    <name type="scientific">Mycobacterium kansasii</name>
    <dbReference type="NCBI Taxonomy" id="1768"/>
    <lineage>
        <taxon>Bacteria</taxon>
        <taxon>Bacillati</taxon>
        <taxon>Actinomycetota</taxon>
        <taxon>Actinomycetes</taxon>
        <taxon>Mycobacteriales</taxon>
        <taxon>Mycobacteriaceae</taxon>
        <taxon>Mycobacterium</taxon>
    </lineage>
</organism>
<name>A0A7G1IBS9_MYCKA</name>
<accession>A0A7G1IBS9</accession>
<sequence length="127" mass="12988">MDPIPIALAGFDGRQVGVPDKGVDLGQGDPGLGAVGVEQTQLDPLGDLAEQREIRAGAVVRRAQRVGPAGPNLESGRGGDDGSAGHGAIDTPSVPRPNPAQVIPVGFGRRQPDTKRLAGKRFRGAPS</sequence>
<feature type="region of interest" description="Disordered" evidence="1">
    <location>
        <begin position="1"/>
        <end position="32"/>
    </location>
</feature>
<protein>
    <submittedName>
        <fullName evidence="2">Uncharacterized protein</fullName>
    </submittedName>
</protein>
<dbReference type="EMBL" id="AP023343">
    <property type="protein sequence ID" value="BCI87185.1"/>
    <property type="molecule type" value="Genomic_DNA"/>
</dbReference>
<dbReference type="Proteomes" id="UP000516380">
    <property type="component" value="Chromosome"/>
</dbReference>
<keyword evidence="3" id="KW-1185">Reference proteome</keyword>
<feature type="compositionally biased region" description="Basic residues" evidence="1">
    <location>
        <begin position="117"/>
        <end position="127"/>
    </location>
</feature>
<evidence type="ECO:0000256" key="1">
    <source>
        <dbReference type="SAM" id="MobiDB-lite"/>
    </source>
</evidence>
<evidence type="ECO:0000313" key="2">
    <source>
        <dbReference type="EMBL" id="BCI87185.1"/>
    </source>
</evidence>